<proteinExistence type="predicted"/>
<reference evidence="1 2" key="1">
    <citation type="submission" date="2015-02" db="EMBL/GenBank/DDBJ databases">
        <authorList>
            <person name="Ju K.-S."/>
            <person name="Doroghazi J.R."/>
            <person name="Metcalf W."/>
        </authorList>
    </citation>
    <scope>NUCLEOTIDE SEQUENCE [LARGE SCALE GENOMIC DNA]</scope>
    <source>
        <strain evidence="1 2">NRRL B-16140</strain>
    </source>
</reference>
<dbReference type="Proteomes" id="UP000033393">
    <property type="component" value="Unassembled WGS sequence"/>
</dbReference>
<organism evidence="1 2">
    <name type="scientific">Lentzea aerocolonigenes</name>
    <name type="common">Lechevalieria aerocolonigenes</name>
    <name type="synonym">Saccharothrix aerocolonigenes</name>
    <dbReference type="NCBI Taxonomy" id="68170"/>
    <lineage>
        <taxon>Bacteria</taxon>
        <taxon>Bacillati</taxon>
        <taxon>Actinomycetota</taxon>
        <taxon>Actinomycetes</taxon>
        <taxon>Pseudonocardiales</taxon>
        <taxon>Pseudonocardiaceae</taxon>
        <taxon>Lentzea</taxon>
    </lineage>
</organism>
<dbReference type="EMBL" id="JYJG01000365">
    <property type="protein sequence ID" value="KJK42176.1"/>
    <property type="molecule type" value="Genomic_DNA"/>
</dbReference>
<gene>
    <name evidence="1" type="ORF">UK23_38430</name>
</gene>
<protein>
    <recommendedName>
        <fullName evidence="3">DUF2993 domain-containing protein</fullName>
    </recommendedName>
</protein>
<dbReference type="RefSeq" id="WP_045316704.1">
    <property type="nucleotide sequence ID" value="NZ_JYJG01000365.1"/>
</dbReference>
<dbReference type="STRING" id="68170.GCA_000974445_05876"/>
<evidence type="ECO:0008006" key="3">
    <source>
        <dbReference type="Google" id="ProtNLM"/>
    </source>
</evidence>
<evidence type="ECO:0000313" key="2">
    <source>
        <dbReference type="Proteomes" id="UP000033393"/>
    </source>
</evidence>
<name>A0A0F0GI46_LENAE</name>
<evidence type="ECO:0000313" key="1">
    <source>
        <dbReference type="EMBL" id="KJK42176.1"/>
    </source>
</evidence>
<accession>A0A0F0GI46</accession>
<keyword evidence="2" id="KW-1185">Reference proteome</keyword>
<dbReference type="OrthoDB" id="3579012at2"/>
<comment type="caution">
    <text evidence="1">The sequence shown here is derived from an EMBL/GenBank/DDBJ whole genome shotgun (WGS) entry which is preliminary data.</text>
</comment>
<sequence>MTVQAGAHDLHLTVVELDARLGALGLALGQVDDVRIELENVRWSRWRARRATVVCRDVHVNPPATLVSSPVEFRVEVNISDIPELQPVSWFPLTVRLVGSDLHVKLHKWLPARVFAVPDLPRGIQLTGVEQHSDHFVLTGAAPVLRERLTLGQLASVIKRLASIQARTRSDTTSGISIWGT</sequence>
<dbReference type="AlphaFoldDB" id="A0A0F0GI46"/>